<dbReference type="SUPFAM" id="SSF50405">
    <property type="entry name" value="Actin-crosslinking proteins"/>
    <property type="match status" value="1"/>
</dbReference>
<dbReference type="InterPro" id="IPR008999">
    <property type="entry name" value="Actin-crosslinking"/>
</dbReference>
<dbReference type="VEuPathDB" id="VectorBase:ADAC011095"/>
<accession>A0A158N7M4</accession>
<dbReference type="VEuPathDB" id="VectorBase:ADAR2_009427"/>
<keyword evidence="2" id="KW-1185">Reference proteome</keyword>
<dbReference type="Proteomes" id="UP000000673">
    <property type="component" value="Unassembled WGS sequence"/>
</dbReference>
<proteinExistence type="predicted"/>
<organism evidence="1 2">
    <name type="scientific">Anopheles darlingi</name>
    <name type="common">Mosquito</name>
    <dbReference type="NCBI Taxonomy" id="43151"/>
    <lineage>
        <taxon>Eukaryota</taxon>
        <taxon>Metazoa</taxon>
        <taxon>Ecdysozoa</taxon>
        <taxon>Arthropoda</taxon>
        <taxon>Hexapoda</taxon>
        <taxon>Insecta</taxon>
        <taxon>Pterygota</taxon>
        <taxon>Neoptera</taxon>
        <taxon>Endopterygota</taxon>
        <taxon>Diptera</taxon>
        <taxon>Nematocera</taxon>
        <taxon>Culicoidea</taxon>
        <taxon>Culicidae</taxon>
        <taxon>Anophelinae</taxon>
        <taxon>Anopheles</taxon>
    </lineage>
</organism>
<sequence length="229" mass="26298">MMIVSWRTWLISALYLLTLAVTGGVTESSYVRDEGGCQTSGCVSQQGCVPRYSQYTTALYCQRCVIDRCRSVEASMPRRVCYYLTSIASGQRLAAAENYDRRTSQRYASVLYTSDRADDDERGHDKWHLIGSGRDGHDYYIRNFRTGEYLRVQENNFAYLAQGQPIDDSFLFKPHLVDGSWSCVLLQSVCYGGYLYGERYSAASNFVLMTRDLQRCYRESLWRVTSVYC</sequence>
<evidence type="ECO:0000313" key="2">
    <source>
        <dbReference type="Proteomes" id="UP000000673"/>
    </source>
</evidence>
<protein>
    <submittedName>
        <fullName evidence="1">Uncharacterized protein</fullName>
    </submittedName>
</protein>
<name>A0A158N7M4_ANODA</name>
<reference evidence="1" key="2">
    <citation type="submission" date="2016-04" db="UniProtKB">
        <authorList>
            <consortium name="EnsemblMetazoa"/>
        </authorList>
    </citation>
    <scope>IDENTIFICATION</scope>
</reference>
<reference evidence="2" key="1">
    <citation type="journal article" date="2010" name="BMC Genomics">
        <title>Combination of measures distinguishes pre-miRNAs from other stem-loops in the genome of the newly sequenced Anopheles darlingi.</title>
        <authorList>
            <person name="Mendes N.D."/>
            <person name="Freitas A.T."/>
            <person name="Vasconcelos A.T."/>
            <person name="Sagot M.F."/>
        </authorList>
    </citation>
    <scope>NUCLEOTIDE SEQUENCE</scope>
</reference>
<dbReference type="AlphaFoldDB" id="A0A158N7M4"/>
<dbReference type="EnsemblMetazoa" id="ADAC011095-RA">
    <property type="protein sequence ID" value="ADAC011095-PA"/>
    <property type="gene ID" value="ADAC011095"/>
</dbReference>
<evidence type="ECO:0000313" key="1">
    <source>
        <dbReference type="EnsemblMetazoa" id="ADAC011095-PA"/>
    </source>
</evidence>